<dbReference type="CDD" id="cd00053">
    <property type="entry name" value="EGF"/>
    <property type="match status" value="1"/>
</dbReference>
<dbReference type="EMBL" id="GG666507">
    <property type="protein sequence ID" value="EEN61209.1"/>
    <property type="molecule type" value="Genomic_DNA"/>
</dbReference>
<dbReference type="PROSITE" id="PS50026">
    <property type="entry name" value="EGF_3"/>
    <property type="match status" value="2"/>
</dbReference>
<dbReference type="FunFam" id="2.10.25.10:FF:000038">
    <property type="entry name" value="Fibrillin 2"/>
    <property type="match status" value="1"/>
</dbReference>
<dbReference type="Pfam" id="PF07645">
    <property type="entry name" value="EGF_CA"/>
    <property type="match status" value="1"/>
</dbReference>
<comment type="caution">
    <text evidence="5">Lacks conserved residue(s) required for the propagation of feature annotation.</text>
</comment>
<dbReference type="SUPFAM" id="SSF57184">
    <property type="entry name" value="Growth factor receptor domain"/>
    <property type="match status" value="1"/>
</dbReference>
<dbReference type="InterPro" id="IPR000152">
    <property type="entry name" value="EGF-type_Asp/Asn_hydroxyl_site"/>
</dbReference>
<dbReference type="InterPro" id="IPR000742">
    <property type="entry name" value="EGF"/>
</dbReference>
<evidence type="ECO:0000256" key="3">
    <source>
        <dbReference type="ARBA" id="ARBA00022737"/>
    </source>
</evidence>
<keyword evidence="6" id="KW-0175">Coiled coil</keyword>
<feature type="disulfide bond" evidence="5">
    <location>
        <begin position="266"/>
        <end position="275"/>
    </location>
</feature>
<dbReference type="SMART" id="SM00181">
    <property type="entry name" value="EGF"/>
    <property type="match status" value="2"/>
</dbReference>
<feature type="domain" description="EGF-like" evidence="9">
    <location>
        <begin position="200"/>
        <end position="238"/>
    </location>
</feature>
<evidence type="ECO:0000256" key="6">
    <source>
        <dbReference type="SAM" id="Coils"/>
    </source>
</evidence>
<dbReference type="AlphaFoldDB" id="C3YEW5"/>
<dbReference type="PROSITE" id="PS01186">
    <property type="entry name" value="EGF_2"/>
    <property type="match status" value="1"/>
</dbReference>
<evidence type="ECO:0000256" key="1">
    <source>
        <dbReference type="ARBA" id="ARBA00022536"/>
    </source>
</evidence>
<dbReference type="InterPro" id="IPR049883">
    <property type="entry name" value="NOTCH1_EGF-like"/>
</dbReference>
<dbReference type="InterPro" id="IPR001881">
    <property type="entry name" value="EGF-like_Ca-bd_dom"/>
</dbReference>
<feature type="domain" description="EGF-like" evidence="9">
    <location>
        <begin position="239"/>
        <end position="276"/>
    </location>
</feature>
<sequence>MRVLEGLKMSCHKKALYLVLMATILLQIQVHGSRDTYYVHSTSEDTSGHCTCTVLAPSPDVCSDDAKYHYIKDLEAQVANLTTLVHQLANRTSSALDIQTTMTLIHNLTSQLDVLEADRQLLLTEYFSGIRDEVQTLVGLLPQLQADSADALLLQVYHTQLSNLSGVLSDLQEQHGLSTAELQLQVMQLTEQLNNCNTSKEDPCDKNQCDNHATCVKNDDSYTCTCNTGYTGDGFYCQDVDECAFLGRCPVNSDCINVIGSFSCQCHSGHSGPSCTATSTTITTTEETTTVMVATTAGQPTPHVGWGNGQSVQIHNIIYTDGVSGYINSGWKVDPTIDEEITDAVNHTGHQSWHYKSGTNAGNPSGPGDKTPFSPGLSVKVGRTDGAYTGDADSFYVSFWFKMAHDGSDRYGDGTRMLVVAGDPDGTDASSNYLEINFPYRFNAKVEIRTKESHPSYAECAQSKDCGDDFGLIYTTIANRLDPTTWHHVEMTLRSRPQDYMDEWFYVIDGDTANPSQGGAFYKTQQYDEGRYLYVNRVSFIDISSNNRKKGIYFDDINYKAYNSSNPALVLDEYSTSFEPIEN</sequence>
<dbReference type="Gene3D" id="2.10.25.10">
    <property type="entry name" value="Laminin"/>
    <property type="match status" value="2"/>
</dbReference>
<evidence type="ECO:0000256" key="2">
    <source>
        <dbReference type="ARBA" id="ARBA00022729"/>
    </source>
</evidence>
<dbReference type="InterPro" id="IPR018097">
    <property type="entry name" value="EGF_Ca-bd_CS"/>
</dbReference>
<dbReference type="GO" id="GO:0005509">
    <property type="term" value="F:calcium ion binding"/>
    <property type="evidence" value="ECO:0007669"/>
    <property type="project" value="InterPro"/>
</dbReference>
<keyword evidence="1 5" id="KW-0245">EGF-like domain</keyword>
<accession>C3YEW5</accession>
<dbReference type="SMART" id="SM00179">
    <property type="entry name" value="EGF_CA"/>
    <property type="match status" value="2"/>
</dbReference>
<evidence type="ECO:0000313" key="10">
    <source>
        <dbReference type="EMBL" id="EEN61209.1"/>
    </source>
</evidence>
<feature type="region of interest" description="Disordered" evidence="7">
    <location>
        <begin position="350"/>
        <end position="377"/>
    </location>
</feature>
<keyword evidence="3" id="KW-0677">Repeat</keyword>
<evidence type="ECO:0000256" key="5">
    <source>
        <dbReference type="PROSITE-ProRule" id="PRU00076"/>
    </source>
</evidence>
<evidence type="ECO:0000256" key="8">
    <source>
        <dbReference type="SAM" id="SignalP"/>
    </source>
</evidence>
<proteinExistence type="predicted"/>
<evidence type="ECO:0000256" key="7">
    <source>
        <dbReference type="SAM" id="MobiDB-lite"/>
    </source>
</evidence>
<dbReference type="PROSITE" id="PS01187">
    <property type="entry name" value="EGF_CA"/>
    <property type="match status" value="1"/>
</dbReference>
<dbReference type="CDD" id="cd00054">
    <property type="entry name" value="EGF_CA"/>
    <property type="match status" value="1"/>
</dbReference>
<dbReference type="InterPro" id="IPR022082">
    <property type="entry name" value="Noelin_dom"/>
</dbReference>
<keyword evidence="2 8" id="KW-0732">Signal</keyword>
<dbReference type="PANTHER" id="PTHR24039">
    <property type="entry name" value="FIBRILLIN-RELATED"/>
    <property type="match status" value="1"/>
</dbReference>
<feature type="chain" id="PRO_5002933670" description="EGF-like domain-containing protein" evidence="8">
    <location>
        <begin position="33"/>
        <end position="583"/>
    </location>
</feature>
<feature type="coiled-coil region" evidence="6">
    <location>
        <begin position="71"/>
        <end position="125"/>
    </location>
</feature>
<dbReference type="InterPro" id="IPR024731">
    <property type="entry name" value="NELL2-like_EGF"/>
</dbReference>
<dbReference type="eggNOG" id="KOG3545">
    <property type="taxonomic scope" value="Eukaryota"/>
</dbReference>
<dbReference type="InParanoid" id="C3YEW5"/>
<protein>
    <recommendedName>
        <fullName evidence="9">EGF-like domain-containing protein</fullName>
    </recommendedName>
</protein>
<evidence type="ECO:0000256" key="4">
    <source>
        <dbReference type="ARBA" id="ARBA00023157"/>
    </source>
</evidence>
<organism>
    <name type="scientific">Branchiostoma floridae</name>
    <name type="common">Florida lancelet</name>
    <name type="synonym">Amphioxus</name>
    <dbReference type="NCBI Taxonomy" id="7739"/>
    <lineage>
        <taxon>Eukaryota</taxon>
        <taxon>Metazoa</taxon>
        <taxon>Chordata</taxon>
        <taxon>Cephalochordata</taxon>
        <taxon>Leptocardii</taxon>
        <taxon>Amphioxiformes</taxon>
        <taxon>Branchiostomatidae</taxon>
        <taxon>Branchiostoma</taxon>
    </lineage>
</organism>
<feature type="signal peptide" evidence="8">
    <location>
        <begin position="1"/>
        <end position="32"/>
    </location>
</feature>
<name>C3YEW5_BRAFL</name>
<dbReference type="Pfam" id="PF12947">
    <property type="entry name" value="EGF_3"/>
    <property type="match status" value="1"/>
</dbReference>
<dbReference type="InterPro" id="IPR009030">
    <property type="entry name" value="Growth_fac_rcpt_cys_sf"/>
</dbReference>
<gene>
    <name evidence="10" type="ORF">BRAFLDRAFT_80860</name>
</gene>
<keyword evidence="4 5" id="KW-1015">Disulfide bond</keyword>
<dbReference type="PROSITE" id="PS00022">
    <property type="entry name" value="EGF_1"/>
    <property type="match status" value="1"/>
</dbReference>
<evidence type="ECO:0000259" key="9">
    <source>
        <dbReference type="PROSITE" id="PS50026"/>
    </source>
</evidence>
<dbReference type="PROSITE" id="PS00010">
    <property type="entry name" value="ASX_HYDROXYL"/>
    <property type="match status" value="1"/>
</dbReference>
<reference evidence="10" key="1">
    <citation type="journal article" date="2008" name="Nature">
        <title>The amphioxus genome and the evolution of the chordate karyotype.</title>
        <authorList>
            <consortium name="US DOE Joint Genome Institute (JGI-PGF)"/>
            <person name="Putnam N.H."/>
            <person name="Butts T."/>
            <person name="Ferrier D.E.K."/>
            <person name="Furlong R.F."/>
            <person name="Hellsten U."/>
            <person name="Kawashima T."/>
            <person name="Robinson-Rechavi M."/>
            <person name="Shoguchi E."/>
            <person name="Terry A."/>
            <person name="Yu J.-K."/>
            <person name="Benito-Gutierrez E.L."/>
            <person name="Dubchak I."/>
            <person name="Garcia-Fernandez J."/>
            <person name="Gibson-Brown J.J."/>
            <person name="Grigoriev I.V."/>
            <person name="Horton A.C."/>
            <person name="de Jong P.J."/>
            <person name="Jurka J."/>
            <person name="Kapitonov V.V."/>
            <person name="Kohara Y."/>
            <person name="Kuroki Y."/>
            <person name="Lindquist E."/>
            <person name="Lucas S."/>
            <person name="Osoegawa K."/>
            <person name="Pennacchio L.A."/>
            <person name="Salamov A.A."/>
            <person name="Satou Y."/>
            <person name="Sauka-Spengler T."/>
            <person name="Schmutz J."/>
            <person name="Shin-I T."/>
            <person name="Toyoda A."/>
            <person name="Bronner-Fraser M."/>
            <person name="Fujiyama A."/>
            <person name="Holland L.Z."/>
            <person name="Holland P.W.H."/>
            <person name="Satoh N."/>
            <person name="Rokhsar D.S."/>
        </authorList>
    </citation>
    <scope>NUCLEOTIDE SEQUENCE [LARGE SCALE GENOMIC DNA]</scope>
    <source>
        <strain evidence="10">S238N-H82</strain>
        <tissue evidence="10">Testes</tissue>
    </source>
</reference>
<dbReference type="Pfam" id="PF12308">
    <property type="entry name" value="Noelin-1"/>
    <property type="match status" value="1"/>
</dbReference>